<organism evidence="3">
    <name type="scientific">Leptosphaeria maculans (strain JN3 / isolate v23.1.3 / race Av1-4-5-6-7-8)</name>
    <name type="common">Blackleg fungus</name>
    <name type="synonym">Phoma lingam</name>
    <dbReference type="NCBI Taxonomy" id="985895"/>
    <lineage>
        <taxon>Eukaryota</taxon>
        <taxon>Fungi</taxon>
        <taxon>Dikarya</taxon>
        <taxon>Ascomycota</taxon>
        <taxon>Pezizomycotina</taxon>
        <taxon>Dothideomycetes</taxon>
        <taxon>Pleosporomycetidae</taxon>
        <taxon>Pleosporales</taxon>
        <taxon>Pleosporineae</taxon>
        <taxon>Leptosphaeriaceae</taxon>
        <taxon>Plenodomus</taxon>
        <taxon>Plenodomus lingam/Leptosphaeria maculans species complex</taxon>
    </lineage>
</organism>
<proteinExistence type="predicted"/>
<dbReference type="InParanoid" id="E5A092"/>
<feature type="chain" id="PRO_5003195010" evidence="1">
    <location>
        <begin position="21"/>
        <end position="100"/>
    </location>
</feature>
<reference evidence="3" key="1">
    <citation type="journal article" date="2011" name="Nat. Commun.">
        <title>Effector diversification within compartments of the Leptosphaeria maculans genome affected by Repeat-Induced Point mutations.</title>
        <authorList>
            <person name="Rouxel T."/>
            <person name="Grandaubert J."/>
            <person name="Hane J.K."/>
            <person name="Hoede C."/>
            <person name="van de Wouw A.P."/>
            <person name="Couloux A."/>
            <person name="Dominguez V."/>
            <person name="Anthouard V."/>
            <person name="Bally P."/>
            <person name="Bourras S."/>
            <person name="Cozijnsen A.J."/>
            <person name="Ciuffetti L.M."/>
            <person name="Degrave A."/>
            <person name="Dilmaghani A."/>
            <person name="Duret L."/>
            <person name="Fudal I."/>
            <person name="Goodwin S.B."/>
            <person name="Gout L."/>
            <person name="Glaser N."/>
            <person name="Linglin J."/>
            <person name="Kema G.H.J."/>
            <person name="Lapalu N."/>
            <person name="Lawrence C.B."/>
            <person name="May K."/>
            <person name="Meyer M."/>
            <person name="Ollivier B."/>
            <person name="Poulain J."/>
            <person name="Schoch C.L."/>
            <person name="Simon A."/>
            <person name="Spatafora J.W."/>
            <person name="Stachowiak A."/>
            <person name="Turgeon B.G."/>
            <person name="Tyler B.M."/>
            <person name="Vincent D."/>
            <person name="Weissenbach J."/>
            <person name="Amselem J."/>
            <person name="Quesneville H."/>
            <person name="Oliver R.P."/>
            <person name="Wincker P."/>
            <person name="Balesdent M.-H."/>
            <person name="Howlett B.J."/>
        </authorList>
    </citation>
    <scope>NUCLEOTIDE SEQUENCE [LARGE SCALE GENOMIC DNA]</scope>
    <source>
        <strain evidence="3">JN3 / isolate v23.1.3 / race Av1-4-5-6-7-8</strain>
    </source>
</reference>
<gene>
    <name evidence="2" type="ORF">LEMA_P100830.1</name>
</gene>
<sequence length="100" mass="11189">MQFNVLAVLSSLLIVSSAAAIEQRQIDETNYCDRYNDLDIAVTFPHETLWGDYKLCCNYLGPNSQDTPGCCDTYEGVKSGAGWDRCIPIEEQKKPVWPPA</sequence>
<dbReference type="OMA" id="CEPYNNG"/>
<evidence type="ECO:0000256" key="1">
    <source>
        <dbReference type="SAM" id="SignalP"/>
    </source>
</evidence>
<evidence type="ECO:0000313" key="3">
    <source>
        <dbReference type="Proteomes" id="UP000002668"/>
    </source>
</evidence>
<evidence type="ECO:0000313" key="2">
    <source>
        <dbReference type="EMBL" id="CBX96952.1"/>
    </source>
</evidence>
<dbReference type="HOGENOM" id="CLU_2527332_0_0_1"/>
<name>E5A092_LEPMJ</name>
<dbReference type="OrthoDB" id="4788805at2759"/>
<accession>E5A092</accession>
<protein>
    <submittedName>
        <fullName evidence="2">Predicted protein</fullName>
    </submittedName>
</protein>
<dbReference type="EMBL" id="FP929130">
    <property type="protein sequence ID" value="CBX96952.1"/>
    <property type="molecule type" value="Genomic_DNA"/>
</dbReference>
<dbReference type="eggNOG" id="ENOG502SW8N">
    <property type="taxonomic scope" value="Eukaryota"/>
</dbReference>
<dbReference type="VEuPathDB" id="FungiDB:LEMA_P100830.1"/>
<dbReference type="AlphaFoldDB" id="E5A092"/>
<keyword evidence="1" id="KW-0732">Signal</keyword>
<feature type="signal peptide" evidence="1">
    <location>
        <begin position="1"/>
        <end position="20"/>
    </location>
</feature>
<keyword evidence="3" id="KW-1185">Reference proteome</keyword>
<dbReference type="Proteomes" id="UP000002668">
    <property type="component" value="Genome"/>
</dbReference>